<comment type="pathway">
    <text evidence="1">Purine metabolism; ppGpp biosynthesis; ppGpp from GTP: step 1/2.</text>
</comment>
<organism evidence="3 4">
    <name type="scientific">Clostridium fessum</name>
    <dbReference type="NCBI Taxonomy" id="2126740"/>
    <lineage>
        <taxon>Bacteria</taxon>
        <taxon>Bacillati</taxon>
        <taxon>Bacillota</taxon>
        <taxon>Clostridia</taxon>
        <taxon>Eubacteriales</taxon>
        <taxon>Clostridiaceae</taxon>
        <taxon>Clostridium</taxon>
    </lineage>
</organism>
<name>A0A2T3FRX8_9CLOT</name>
<protein>
    <submittedName>
        <fullName evidence="3">GTP pyrophosphokinase</fullName>
    </submittedName>
</protein>
<comment type="caution">
    <text evidence="3">The sequence shown here is derived from an EMBL/GenBank/DDBJ whole genome shotgun (WGS) entry which is preliminary data.</text>
</comment>
<evidence type="ECO:0000313" key="4">
    <source>
        <dbReference type="Proteomes" id="UP000241048"/>
    </source>
</evidence>
<keyword evidence="3" id="KW-0808">Transferase</keyword>
<dbReference type="Proteomes" id="UP000241048">
    <property type="component" value="Unassembled WGS sequence"/>
</dbReference>
<dbReference type="GO" id="GO:0015970">
    <property type="term" value="P:guanosine tetraphosphate biosynthetic process"/>
    <property type="evidence" value="ECO:0007669"/>
    <property type="project" value="UniProtKB-UniPathway"/>
</dbReference>
<dbReference type="CDD" id="cd05399">
    <property type="entry name" value="NT_Rel-Spo_like"/>
    <property type="match status" value="1"/>
</dbReference>
<evidence type="ECO:0000313" key="3">
    <source>
        <dbReference type="EMBL" id="PST38028.1"/>
    </source>
</evidence>
<dbReference type="PANTHER" id="PTHR41773:SF1">
    <property type="entry name" value="RELA_SPOT DOMAIN-CONTAINING PROTEIN"/>
    <property type="match status" value="1"/>
</dbReference>
<evidence type="ECO:0000256" key="1">
    <source>
        <dbReference type="ARBA" id="ARBA00004976"/>
    </source>
</evidence>
<sequence>MMERDLFLRKYRIEQEDFDAAGVSWEELTAIADHYATIEGKLREIGKDFVDKYLYDIEKAGIHSYRYRTKAQGHLLEKIIRKKKEQPEKFAQLGVDNYWKYVTDLIGIRVFFLYREDWRHFHEYITSAFENAPEQYVKDRERDFDNDETHCYIAERPKVYRRNGDSRIYDENVIEIKSGGIYRSLHYIIKYRGYYVEIQARTLFEEGWSEVDHDIVYPYHKDDVMLRDFSRLLNRLSGMADEMSSYFRRMKVEKEFEEVLLGEYKEDKEAKLLASMRELLGKEER</sequence>
<dbReference type="PANTHER" id="PTHR41773">
    <property type="entry name" value="GTP PYROPHOSPHATASE-RELATED"/>
    <property type="match status" value="1"/>
</dbReference>
<gene>
    <name evidence="3" type="ORF">C7U56_05365</name>
</gene>
<keyword evidence="3" id="KW-0418">Kinase</keyword>
<dbReference type="UniPathway" id="UPA00908">
    <property type="reaction ID" value="UER00884"/>
</dbReference>
<dbReference type="Gene3D" id="3.30.460.10">
    <property type="entry name" value="Beta Polymerase, domain 2"/>
    <property type="match status" value="1"/>
</dbReference>
<dbReference type="SMART" id="SM00954">
    <property type="entry name" value="RelA_SpoT"/>
    <property type="match status" value="1"/>
</dbReference>
<dbReference type="SUPFAM" id="SSF81301">
    <property type="entry name" value="Nucleotidyltransferase"/>
    <property type="match status" value="1"/>
</dbReference>
<feature type="domain" description="RelA/SpoT" evidence="2">
    <location>
        <begin position="67"/>
        <end position="223"/>
    </location>
</feature>
<reference evidence="3 4" key="1">
    <citation type="submission" date="2018-03" db="EMBL/GenBank/DDBJ databases">
        <title>Lachnoclostridium SNUG30386 gen.nov., sp.nov., isolated from human faeces.</title>
        <authorList>
            <person name="Seo B."/>
            <person name="Jeon K."/>
            <person name="Ko G."/>
        </authorList>
    </citation>
    <scope>NUCLEOTIDE SEQUENCE [LARGE SCALE GENOMIC DNA]</scope>
    <source>
        <strain evidence="3 4">SNUG30386</strain>
    </source>
</reference>
<dbReference type="InterPro" id="IPR043519">
    <property type="entry name" value="NT_sf"/>
</dbReference>
<dbReference type="InterPro" id="IPR007685">
    <property type="entry name" value="RelA_SpoT"/>
</dbReference>
<dbReference type="EMBL" id="PYLO01000002">
    <property type="protein sequence ID" value="PST38028.1"/>
    <property type="molecule type" value="Genomic_DNA"/>
</dbReference>
<evidence type="ECO:0000259" key="2">
    <source>
        <dbReference type="SMART" id="SM00954"/>
    </source>
</evidence>
<proteinExistence type="predicted"/>
<keyword evidence="4" id="KW-1185">Reference proteome</keyword>
<dbReference type="Pfam" id="PF04607">
    <property type="entry name" value="RelA_SpoT"/>
    <property type="match status" value="1"/>
</dbReference>
<accession>A0A2T3FRX8</accession>
<dbReference type="AlphaFoldDB" id="A0A2T3FRX8"/>
<dbReference type="GO" id="GO:0016301">
    <property type="term" value="F:kinase activity"/>
    <property type="evidence" value="ECO:0007669"/>
    <property type="project" value="UniProtKB-KW"/>
</dbReference>